<keyword evidence="3" id="KW-0597">Phosphoprotein</keyword>
<dbReference type="InterPro" id="IPR056372">
    <property type="entry name" value="TPR_DOCK"/>
</dbReference>
<feature type="compositionally biased region" description="Low complexity" evidence="7">
    <location>
        <begin position="88"/>
        <end position="109"/>
    </location>
</feature>
<name>A0A0D2MUW3_HYPSF</name>
<dbReference type="Gene3D" id="1.20.58.740">
    <property type="match status" value="1"/>
</dbReference>
<proteinExistence type="inferred from homology"/>
<dbReference type="STRING" id="945553.A0A0D2MUW3"/>
<dbReference type="OrthoDB" id="18896at2759"/>
<keyword evidence="4" id="KW-0344">Guanine-nucleotide releasing factor</keyword>
<protein>
    <recommendedName>
        <fullName evidence="12">Cytoplasmic protein</fullName>
    </recommendedName>
</protein>
<dbReference type="GO" id="GO:0031267">
    <property type="term" value="F:small GTPase binding"/>
    <property type="evidence" value="ECO:0007669"/>
    <property type="project" value="TreeGrafter"/>
</dbReference>
<feature type="domain" description="DOCKER" evidence="9">
    <location>
        <begin position="1600"/>
        <end position="2011"/>
    </location>
</feature>
<feature type="coiled-coil region" evidence="6">
    <location>
        <begin position="1880"/>
        <end position="1907"/>
    </location>
</feature>
<dbReference type="GO" id="GO:0005737">
    <property type="term" value="C:cytoplasm"/>
    <property type="evidence" value="ECO:0007669"/>
    <property type="project" value="UniProtKB-SubCell"/>
</dbReference>
<evidence type="ECO:0000256" key="7">
    <source>
        <dbReference type="SAM" id="MobiDB-lite"/>
    </source>
</evidence>
<feature type="region of interest" description="Disordered" evidence="7">
    <location>
        <begin position="2062"/>
        <end position="2106"/>
    </location>
</feature>
<dbReference type="Proteomes" id="UP000054270">
    <property type="component" value="Unassembled WGS sequence"/>
</dbReference>
<evidence type="ECO:0000256" key="3">
    <source>
        <dbReference type="ARBA" id="ARBA00022553"/>
    </source>
</evidence>
<evidence type="ECO:0000256" key="5">
    <source>
        <dbReference type="PROSITE-ProRule" id="PRU00983"/>
    </source>
</evidence>
<feature type="region of interest" description="Disordered" evidence="7">
    <location>
        <begin position="88"/>
        <end position="110"/>
    </location>
</feature>
<dbReference type="Gene3D" id="2.60.40.150">
    <property type="entry name" value="C2 domain"/>
    <property type="match status" value="1"/>
</dbReference>
<dbReference type="Pfam" id="PF06920">
    <property type="entry name" value="DHR-2_Lobe_A"/>
    <property type="match status" value="1"/>
</dbReference>
<accession>A0A0D2MUW3</accession>
<evidence type="ECO:0000256" key="6">
    <source>
        <dbReference type="SAM" id="Coils"/>
    </source>
</evidence>
<keyword evidence="6" id="KW-0175">Coiled coil</keyword>
<feature type="compositionally biased region" description="Polar residues" evidence="7">
    <location>
        <begin position="201"/>
        <end position="223"/>
    </location>
</feature>
<organism evidence="10 11">
    <name type="scientific">Hypholoma sublateritium (strain FD-334 SS-4)</name>
    <dbReference type="NCBI Taxonomy" id="945553"/>
    <lineage>
        <taxon>Eukaryota</taxon>
        <taxon>Fungi</taxon>
        <taxon>Dikarya</taxon>
        <taxon>Basidiomycota</taxon>
        <taxon>Agaricomycotina</taxon>
        <taxon>Agaricomycetes</taxon>
        <taxon>Agaricomycetidae</taxon>
        <taxon>Agaricales</taxon>
        <taxon>Agaricineae</taxon>
        <taxon>Strophariaceae</taxon>
        <taxon>Hypholoma</taxon>
    </lineage>
</organism>
<dbReference type="PROSITE" id="PS51650">
    <property type="entry name" value="C2_DOCK"/>
    <property type="match status" value="1"/>
</dbReference>
<sequence length="2207" mass="245007">MWEPLPLIIYGYAVHPLSPSRRETRHSTRNRLSTVTEASTDDHSMMRDVVALEVGDEIYAFEKYTPGPRDNVEGIWYRGYVLTTTRGPPVTWSVSDPSSSSSGSRPSVRVKAEETQQVFIGIFPASHIFVRDELADAEGRLPDLARSIQNGGNGSMVSRSSPGDALGNWNRDKASIGMDTLHEQDEDASRKSFKLGPPPDQANSSRAALPVYSTSLRSSSPAGSSVLKPLPPRPSRKSGDDTASGSQQPIIDEIASALREWHTLMFQYLARRDYTLFMIVRDHIEALHLGRRQLLAQTLSAEETLNMRRDCVTRLVSGNLVQGLDVIVRHPTWGSLVTVDVEGDIDPRSWVSAVRMYAMQVSLAYLNVTRPLLGPSTEYVPSAPLPTPANSVFPDLPPPQKPRSRSVGCQDDPAHHSPAKFYHVFLDLRAFVASPCAPGETAELFFSLYKKQGIQFVTEEFCAVLNHNGVLARDPSSRIRTLFVDLAASDIQDPIYLVCRIVRNGALKIGNNMGVTYDSTRRGSETSTRDILSPTPTSGWNDSTTLSPTIASRINGFGEQAQFRRPFGCAVLELTQLNKMVIDQVDVSPLKEYTMPIFIPTNEMSFSMIHQNIINNNTKEFEKSPRAEALAVSVKVFRGNAKTVVRENSSLLQDTPHTLRLGFPDVVFPGDARNELYIKLWCGDFTGSQSGSGRLSVAGFARNQGSVNVQITVEVRDHTGATIENAISQGSGEPLMTQFQSMVFMRCNEPTFGELIKVQLPLQDMPQWHLFFTFRNRAKTAGGGKGAAAADQAERPFAFAFQPLFPDTSAFVEDGSHTLVMYRADKLMQLAPREYLGAPSRLAAGQKPEQLMIPAELARQAPALKDTLTIRTSLCSTKFTQNPILFRLLRWEKQEKEMLATLLSRFTFVSEGEIVKFLRDIFDALFEILVSQSNPGGELDHLVFNALVTILGIVQDRRFSNFQPVLDVYIEKHYNCPSAASHIIHSLNRLVVNPTSPETATHLRAALKVWHYIFKFIARSRELQKAMEIGMGAGATIDYLETAFKREVRAHLAGFTHMMSTPSPSSIIGTQTIALQHFPSILPELAKIYNTLELVTIVTTFANAVQFGKGKIVIWKLIMYLQIVKSFLFDNAEARQLLVEAVTSWIKPHFGRYDEFSSNLSNESESSRDLARVNWLECIRLCTSVVAVMLDKLQVHLTNPATLADRKAYLQEQSNIDPLLSLLPQLLDSYREIQSPGSRKVIERSKTPSTIKSAIPVTFPESYPFTLISSLPEPPRGVSNVPVSREGDTVFYPALGEVAVVFMVLILASPMKYIANTFSLILDIEGRDRLVALLSQFFKVATSILENDAFPKEWMNVNVLAHKVLIKIMEPIALIMEKEFIPPQELESTFDANLWREGLQMLLKLLSSEQLMIEDFSPQKRRAVWRLTGDIRGEGAAILLNLWQALGSSEHYSTNGDPAMRYGGYQVYLHSLVGHIVTLCLSHHDQLRNNAVQVLFSMIVSEYHQSEHFDGIENELVTRLDSLFMSDSKGDDISRAFFIGQLRHMFDTSDVDEQLRDQLSNFLDSVDLFLELLLSVRQLPEGEEYADDRVIATLRLMNFIRRIGRDEIYIKYVHQLVNMHLQSQNYVEAALTLKLHSDLHSWDLNTFVGPMEDLGLPQQSHFHRKETLCLLILDYLGKGKAWENAIEICKELAFQHAEVTFNYGRLSEILRHQATLLEHIVTDQRFYPDYYRVTFYGSFPAAIRDKKFIYRGYEWERFGAFCERMLNKHPGAHLMRSPGEPPVDIRYGSDQYIQCTAVTPEPDRNLPVFTNPDVPLAVRTYYEHSAINVFSSSQQVRKTTRDGTEEVWLEKTYYTTEQAFPTVLRRSEVVSLDIIEMSPLETALQEVEEKTKELVGLRLKYEALAKTMQEVSTNALAMSLNTAVDAPLHSGIASYRQIFFSPDYVARNPERAELVEKLRMAIDEQVRIIDGCLKLHGLLCPPEFIPFHETLEKFFRKNFRDEIRRLAADGMSDAVTVSTRSHAAAASSYAASAYEPSAKRSASSSASTARFVIPPLNVGHGLSMTPPLESPVSPGAGSSVHHGAPGGNGNGGGAGGGAGAGAGAGRTPLQRHLAHLARHGINGVASAPGDVVGAGGGADSLSADSPHNSFVNVGGGGGSGGVHAAQASGASVAGSYMGSIGSFGSLKGRFSRFPSLSFGRKHGAPRL</sequence>
<dbReference type="Pfam" id="PF14429">
    <property type="entry name" value="DOCK-C2"/>
    <property type="match status" value="1"/>
</dbReference>
<keyword evidence="2" id="KW-0963">Cytoplasm</keyword>
<dbReference type="InterPro" id="IPR042455">
    <property type="entry name" value="DOCK_N_sub1"/>
</dbReference>
<dbReference type="CDD" id="cd08679">
    <property type="entry name" value="C2_DOCK180_related"/>
    <property type="match status" value="1"/>
</dbReference>
<dbReference type="PANTHER" id="PTHR45653">
    <property type="entry name" value="DEDICATOR OF CYTOKINESIS"/>
    <property type="match status" value="1"/>
</dbReference>
<evidence type="ECO:0000313" key="11">
    <source>
        <dbReference type="Proteomes" id="UP000054270"/>
    </source>
</evidence>
<feature type="compositionally biased region" description="Basic and acidic residues" evidence="7">
    <location>
        <begin position="519"/>
        <end position="528"/>
    </location>
</feature>
<reference evidence="11" key="1">
    <citation type="submission" date="2014-04" db="EMBL/GenBank/DDBJ databases">
        <title>Evolutionary Origins and Diversification of the Mycorrhizal Mutualists.</title>
        <authorList>
            <consortium name="DOE Joint Genome Institute"/>
            <consortium name="Mycorrhizal Genomics Consortium"/>
            <person name="Kohler A."/>
            <person name="Kuo A."/>
            <person name="Nagy L.G."/>
            <person name="Floudas D."/>
            <person name="Copeland A."/>
            <person name="Barry K.W."/>
            <person name="Cichocki N."/>
            <person name="Veneault-Fourrey C."/>
            <person name="LaButti K."/>
            <person name="Lindquist E.A."/>
            <person name="Lipzen A."/>
            <person name="Lundell T."/>
            <person name="Morin E."/>
            <person name="Murat C."/>
            <person name="Riley R."/>
            <person name="Ohm R."/>
            <person name="Sun H."/>
            <person name="Tunlid A."/>
            <person name="Henrissat B."/>
            <person name="Grigoriev I.V."/>
            <person name="Hibbett D.S."/>
            <person name="Martin F."/>
        </authorList>
    </citation>
    <scope>NUCLEOTIDE SEQUENCE [LARGE SCALE GENOMIC DNA]</scope>
    <source>
        <strain evidence="11">FD-334 SS-4</strain>
    </source>
</reference>
<evidence type="ECO:0000259" key="8">
    <source>
        <dbReference type="PROSITE" id="PS51650"/>
    </source>
</evidence>
<dbReference type="InterPro" id="IPR046773">
    <property type="entry name" value="DOCKER_Lobe_C"/>
</dbReference>
<feature type="region of interest" description="Disordered" evidence="7">
    <location>
        <begin position="390"/>
        <end position="412"/>
    </location>
</feature>
<evidence type="ECO:0000313" key="10">
    <source>
        <dbReference type="EMBL" id="KJA27773.1"/>
    </source>
</evidence>
<feature type="region of interest" description="Disordered" evidence="7">
    <location>
        <begin position="519"/>
        <end position="543"/>
    </location>
</feature>
<dbReference type="SUPFAM" id="SSF48371">
    <property type="entry name" value="ARM repeat"/>
    <property type="match status" value="1"/>
</dbReference>
<dbReference type="Pfam" id="PF16172">
    <property type="entry name" value="DOCK_N"/>
    <property type="match status" value="1"/>
</dbReference>
<evidence type="ECO:0000256" key="1">
    <source>
        <dbReference type="ARBA" id="ARBA00004496"/>
    </source>
</evidence>
<dbReference type="PANTHER" id="PTHR45653:SF10">
    <property type="entry name" value="MYOBLAST CITY, ISOFORM B"/>
    <property type="match status" value="1"/>
</dbReference>
<dbReference type="InterPro" id="IPR035892">
    <property type="entry name" value="C2_domain_sf"/>
</dbReference>
<dbReference type="CDD" id="cd11684">
    <property type="entry name" value="DHR2_DOCK"/>
    <property type="match status" value="1"/>
</dbReference>
<feature type="compositionally biased region" description="Gly residues" evidence="7">
    <location>
        <begin position="2084"/>
        <end position="2104"/>
    </location>
</feature>
<comment type="subcellular location">
    <subcellularLocation>
        <location evidence="1">Cytoplasm</location>
    </subcellularLocation>
</comment>
<evidence type="ECO:0000259" key="9">
    <source>
        <dbReference type="PROSITE" id="PS51651"/>
    </source>
</evidence>
<feature type="compositionally biased region" description="Polar residues" evidence="7">
    <location>
        <begin position="147"/>
        <end position="161"/>
    </location>
</feature>
<dbReference type="Gene3D" id="1.20.1270.350">
    <property type="entry name" value="Dedicator of cytokinesis N-terminal subdomain"/>
    <property type="match status" value="1"/>
</dbReference>
<evidence type="ECO:0000256" key="2">
    <source>
        <dbReference type="ARBA" id="ARBA00022490"/>
    </source>
</evidence>
<dbReference type="InterPro" id="IPR046769">
    <property type="entry name" value="DOCKER_Lobe_A"/>
</dbReference>
<feature type="region of interest" description="Disordered" evidence="7">
    <location>
        <begin position="145"/>
        <end position="248"/>
    </location>
</feature>
<feature type="compositionally biased region" description="Polar residues" evidence="7">
    <location>
        <begin position="529"/>
        <end position="543"/>
    </location>
</feature>
<dbReference type="OMA" id="LWDNQAF"/>
<feature type="domain" description="C2 DOCK-type" evidence="8">
    <location>
        <begin position="673"/>
        <end position="875"/>
    </location>
</feature>
<keyword evidence="11" id="KW-1185">Reference proteome</keyword>
<dbReference type="GO" id="GO:0007264">
    <property type="term" value="P:small GTPase-mediated signal transduction"/>
    <property type="evidence" value="ECO:0007669"/>
    <property type="project" value="InterPro"/>
</dbReference>
<dbReference type="InterPro" id="IPR026791">
    <property type="entry name" value="DOCK"/>
</dbReference>
<dbReference type="Pfam" id="PF23554">
    <property type="entry name" value="TPR_DOCK"/>
    <property type="match status" value="2"/>
</dbReference>
<dbReference type="Gene3D" id="1.25.40.410">
    <property type="match status" value="1"/>
</dbReference>
<dbReference type="InterPro" id="IPR027357">
    <property type="entry name" value="DOCKER_dom"/>
</dbReference>
<feature type="compositionally biased region" description="Basic and acidic residues" evidence="7">
    <location>
        <begin position="170"/>
        <end position="190"/>
    </location>
</feature>
<dbReference type="GO" id="GO:0005886">
    <property type="term" value="C:plasma membrane"/>
    <property type="evidence" value="ECO:0007669"/>
    <property type="project" value="TreeGrafter"/>
</dbReference>
<dbReference type="GO" id="GO:0005085">
    <property type="term" value="F:guanyl-nucleotide exchange factor activity"/>
    <property type="evidence" value="ECO:0007669"/>
    <property type="project" value="UniProtKB-KW"/>
</dbReference>
<dbReference type="EMBL" id="KN817523">
    <property type="protein sequence ID" value="KJA27773.1"/>
    <property type="molecule type" value="Genomic_DNA"/>
</dbReference>
<comment type="similarity">
    <text evidence="5">Belongs to the DOCK family.</text>
</comment>
<dbReference type="InterPro" id="IPR043161">
    <property type="entry name" value="DOCK_C_lobe_A"/>
</dbReference>
<dbReference type="InterPro" id="IPR027007">
    <property type="entry name" value="C2_DOCK-type_domain"/>
</dbReference>
<gene>
    <name evidence="10" type="ORF">HYPSUDRAFT_212347</name>
</gene>
<evidence type="ECO:0008006" key="12">
    <source>
        <dbReference type="Google" id="ProtNLM"/>
    </source>
</evidence>
<evidence type="ECO:0000256" key="4">
    <source>
        <dbReference type="ARBA" id="ARBA00022658"/>
    </source>
</evidence>
<dbReference type="InterPro" id="IPR032376">
    <property type="entry name" value="DOCK_N"/>
</dbReference>
<dbReference type="InterPro" id="IPR016024">
    <property type="entry name" value="ARM-type_fold"/>
</dbReference>
<feature type="region of interest" description="Disordered" evidence="7">
    <location>
        <begin position="19"/>
        <end position="40"/>
    </location>
</feature>
<dbReference type="PROSITE" id="PS51651">
    <property type="entry name" value="DOCKER"/>
    <property type="match status" value="1"/>
</dbReference>
<dbReference type="InterPro" id="IPR043162">
    <property type="entry name" value="DOCK_C_lobe_C"/>
</dbReference>
<dbReference type="Pfam" id="PF20421">
    <property type="entry name" value="DHR-2_Lobe_C"/>
    <property type="match status" value="1"/>
</dbReference>